<feature type="domain" description="Cathepsin propeptide inhibitor" evidence="2">
    <location>
        <begin position="59"/>
        <end position="115"/>
    </location>
</feature>
<dbReference type="PANTHER" id="PTHR12411">
    <property type="entry name" value="CYSTEINE PROTEASE FAMILY C1-RELATED"/>
    <property type="match status" value="1"/>
</dbReference>
<keyword evidence="3" id="KW-0645">Protease</keyword>
<dbReference type="Proteomes" id="UP000685013">
    <property type="component" value="Chromosome 19"/>
</dbReference>
<evidence type="ECO:0000259" key="2">
    <source>
        <dbReference type="SMART" id="SM00848"/>
    </source>
</evidence>
<accession>A0AAV6LY99</accession>
<feature type="signal peptide" evidence="1">
    <location>
        <begin position="1"/>
        <end position="22"/>
    </location>
</feature>
<dbReference type="InterPro" id="IPR013128">
    <property type="entry name" value="Peptidase_C1A"/>
</dbReference>
<proteinExistence type="predicted"/>
<keyword evidence="1" id="KW-0732">Signal</keyword>
<organism evidence="3 4">
    <name type="scientific">Cucurbita argyrosperma subsp. sororia</name>
    <dbReference type="NCBI Taxonomy" id="37648"/>
    <lineage>
        <taxon>Eukaryota</taxon>
        <taxon>Viridiplantae</taxon>
        <taxon>Streptophyta</taxon>
        <taxon>Embryophyta</taxon>
        <taxon>Tracheophyta</taxon>
        <taxon>Spermatophyta</taxon>
        <taxon>Magnoliopsida</taxon>
        <taxon>eudicotyledons</taxon>
        <taxon>Gunneridae</taxon>
        <taxon>Pentapetalae</taxon>
        <taxon>rosids</taxon>
        <taxon>fabids</taxon>
        <taxon>Cucurbitales</taxon>
        <taxon>Cucurbitaceae</taxon>
        <taxon>Cucurbiteae</taxon>
        <taxon>Cucurbita</taxon>
    </lineage>
</organism>
<dbReference type="EMBL" id="JAGKQH010000019">
    <property type="protein sequence ID" value="KAG6572056.1"/>
    <property type="molecule type" value="Genomic_DNA"/>
</dbReference>
<evidence type="ECO:0000313" key="4">
    <source>
        <dbReference type="Proteomes" id="UP000685013"/>
    </source>
</evidence>
<dbReference type="GO" id="GO:0006508">
    <property type="term" value="P:proteolysis"/>
    <property type="evidence" value="ECO:0007669"/>
    <property type="project" value="UniProtKB-KW"/>
</dbReference>
<name>A0AAV6LY99_9ROSI</name>
<protein>
    <submittedName>
        <fullName evidence="3">Cysteine protease RD19A</fullName>
    </submittedName>
</protein>
<dbReference type="SMART" id="SM00848">
    <property type="entry name" value="Inhibitor_I29"/>
    <property type="match status" value="1"/>
</dbReference>
<evidence type="ECO:0000313" key="3">
    <source>
        <dbReference type="EMBL" id="KAG6572056.1"/>
    </source>
</evidence>
<dbReference type="InterPro" id="IPR013201">
    <property type="entry name" value="Prot_inhib_I29"/>
</dbReference>
<gene>
    <name evidence="3" type="primary">RD19A</name>
    <name evidence="3" type="ORF">SDJN03_28784</name>
</gene>
<dbReference type="AlphaFoldDB" id="A0AAV6LY99"/>
<keyword evidence="4" id="KW-1185">Reference proteome</keyword>
<keyword evidence="3" id="KW-0378">Hydrolase</keyword>
<feature type="chain" id="PRO_5043697655" evidence="1">
    <location>
        <begin position="23"/>
        <end position="300"/>
    </location>
</feature>
<feature type="non-terminal residue" evidence="3">
    <location>
        <position position="1"/>
    </location>
</feature>
<reference evidence="3 4" key="1">
    <citation type="journal article" date="2021" name="Hortic Res">
        <title>The domestication of Cucurbita argyrosperma as revealed by the genome of its wild relative.</title>
        <authorList>
            <person name="Barrera-Redondo J."/>
            <person name="Sanchez-de la Vega G."/>
            <person name="Aguirre-Liguori J.A."/>
            <person name="Castellanos-Morales G."/>
            <person name="Gutierrez-Guerrero Y.T."/>
            <person name="Aguirre-Dugua X."/>
            <person name="Aguirre-Planter E."/>
            <person name="Tenaillon M.I."/>
            <person name="Lira-Saade R."/>
            <person name="Eguiarte L.E."/>
        </authorList>
    </citation>
    <scope>NUCLEOTIDE SEQUENCE [LARGE SCALE GENOMIC DNA]</scope>
    <source>
        <strain evidence="3">JBR-2021</strain>
    </source>
</reference>
<comment type="caution">
    <text evidence="3">The sequence shown here is derived from an EMBL/GenBank/DDBJ whole genome shotgun (WGS) entry which is preliminary data.</text>
</comment>
<dbReference type="GO" id="GO:0008234">
    <property type="term" value="F:cysteine-type peptidase activity"/>
    <property type="evidence" value="ECO:0007669"/>
    <property type="project" value="InterPro"/>
</dbReference>
<dbReference type="Pfam" id="PF08246">
    <property type="entry name" value="Inhibitor_I29"/>
    <property type="match status" value="1"/>
</dbReference>
<sequence length="300" mass="33553">MDRSFFLLAVIAATAAATLCSSEPLASPHSVECDGDTLIRQVVNDGDFKRLPLGAEHHFSLFKRRFGKSYATEEEHDLRFKIFKANMRQALCQQSFDPSTIHGVTQFSDLTPSEFREAFLGLRRNRLRLPVDTNTATILPTENLPIHFDWRERGAVTAVKNQCDPEEAGSCDSGCNGGLMNSAFEYTLKAGCDREACKLDRSKIAASVANFSVISLDEDQIAANLVEHLVHSYVQRGWIMEFCWWVMAQLTIGSSKTHGEKMDTTGSAEEGIFVELIPWCQLLQLFIPQLQQQVSKLDLS</sequence>
<evidence type="ECO:0000256" key="1">
    <source>
        <dbReference type="SAM" id="SignalP"/>
    </source>
</evidence>